<dbReference type="InterPro" id="IPR011009">
    <property type="entry name" value="Kinase-like_dom_sf"/>
</dbReference>
<gene>
    <name evidence="1" type="ORF">CTOB1V02_LOCUS14478</name>
</gene>
<dbReference type="PANTHER" id="PTHR24133:SF40">
    <property type="entry name" value="ANKYRIN REPEAT DOMAIN 44"/>
    <property type="match status" value="1"/>
</dbReference>
<protein>
    <submittedName>
        <fullName evidence="1">Uncharacterized protein</fullName>
    </submittedName>
</protein>
<dbReference type="Gene3D" id="3.30.200.20">
    <property type="entry name" value="Phosphorylase Kinase, domain 1"/>
    <property type="match status" value="1"/>
</dbReference>
<name>A0A7R8WYE9_9CRUS</name>
<dbReference type="PROSITE" id="PS50088">
    <property type="entry name" value="ANK_REPEAT"/>
    <property type="match status" value="5"/>
</dbReference>
<dbReference type="PROSITE" id="PS00107">
    <property type="entry name" value="PROTEIN_KINASE_ATP"/>
    <property type="match status" value="1"/>
</dbReference>
<dbReference type="PROSITE" id="PS50297">
    <property type="entry name" value="ANK_REP_REGION"/>
    <property type="match status" value="5"/>
</dbReference>
<accession>A0A7R8WYE9</accession>
<dbReference type="SUPFAM" id="SSF56112">
    <property type="entry name" value="Protein kinase-like (PK-like)"/>
    <property type="match status" value="1"/>
</dbReference>
<dbReference type="SMART" id="SM00248">
    <property type="entry name" value="ANK"/>
    <property type="match status" value="11"/>
</dbReference>
<sequence>ERGADPNITNNRGRSPLHEALSTEAAELLIRHGAEVNKPDVAKKAPLFVATERDSRDVIKVLLSNRADPNSIAKRGRSPLHEARSGEAAEILIKYKAKINARTSSGETPLLLATKEDRKPVIQVLLDKGADAKIPGPFKRFPIHEVQSPEAAMSLIGKTVNINEGDENGETPLFVAVKANRRDVADVLLVKGAADPNISNSDEQSPLHQAQSEEMVDLLIKYQAEVNVRDVQGETPLFAASRLGRVSVLKKLLLNKGDPDVRDYSLQTPLLVASQNGHLCVVQVLLENGVNPNIPDDSLRTPLFVAKSAETAKLLVKKGANVNCIDKKGETALHSFCRGGREDVAKQLLSEGARCDIKNKKQQTAFVIAISKGYLRIASQFLASILNSAESRLEQEFEILSEIGEGGYGKVYKVKKKTDGEEYALKCVTISGDSEKMQRSLREVRAAMQLGGAFIVRCYDAWIEEGHVDEKVIKSQTEPVVGDKTPK</sequence>
<dbReference type="Gene3D" id="1.25.40.20">
    <property type="entry name" value="Ankyrin repeat-containing domain"/>
    <property type="match status" value="3"/>
</dbReference>
<dbReference type="Pfam" id="PF12796">
    <property type="entry name" value="Ank_2"/>
    <property type="match status" value="3"/>
</dbReference>
<dbReference type="GO" id="GO:0005524">
    <property type="term" value="F:ATP binding"/>
    <property type="evidence" value="ECO:0007669"/>
    <property type="project" value="UniProtKB-UniRule"/>
</dbReference>
<dbReference type="OrthoDB" id="6358812at2759"/>
<dbReference type="EMBL" id="OB680890">
    <property type="protein sequence ID" value="CAD7236663.1"/>
    <property type="molecule type" value="Genomic_DNA"/>
</dbReference>
<proteinExistence type="predicted"/>
<dbReference type="Pfam" id="PF00069">
    <property type="entry name" value="Pkinase"/>
    <property type="match status" value="1"/>
</dbReference>
<dbReference type="PANTHER" id="PTHR24133">
    <property type="entry name" value="ANKYRIN DOMAIN-CONTAINING"/>
    <property type="match status" value="1"/>
</dbReference>
<dbReference type="Pfam" id="PF00023">
    <property type="entry name" value="Ank"/>
    <property type="match status" value="2"/>
</dbReference>
<dbReference type="InterPro" id="IPR052391">
    <property type="entry name" value="E3_Ligase-Neurotoxin"/>
</dbReference>
<evidence type="ECO:0000313" key="1">
    <source>
        <dbReference type="EMBL" id="CAD7236663.1"/>
    </source>
</evidence>
<dbReference type="InterPro" id="IPR000719">
    <property type="entry name" value="Prot_kinase_dom"/>
</dbReference>
<dbReference type="AlphaFoldDB" id="A0A7R8WYE9"/>
<dbReference type="InterPro" id="IPR002110">
    <property type="entry name" value="Ankyrin_rpt"/>
</dbReference>
<organism evidence="1">
    <name type="scientific">Cyprideis torosa</name>
    <dbReference type="NCBI Taxonomy" id="163714"/>
    <lineage>
        <taxon>Eukaryota</taxon>
        <taxon>Metazoa</taxon>
        <taxon>Ecdysozoa</taxon>
        <taxon>Arthropoda</taxon>
        <taxon>Crustacea</taxon>
        <taxon>Oligostraca</taxon>
        <taxon>Ostracoda</taxon>
        <taxon>Podocopa</taxon>
        <taxon>Podocopida</taxon>
        <taxon>Cytherocopina</taxon>
        <taxon>Cytheroidea</taxon>
        <taxon>Cytherideidae</taxon>
        <taxon>Cyprideis</taxon>
    </lineage>
</organism>
<dbReference type="GO" id="GO:0004672">
    <property type="term" value="F:protein kinase activity"/>
    <property type="evidence" value="ECO:0007669"/>
    <property type="project" value="InterPro"/>
</dbReference>
<feature type="non-terminal residue" evidence="1">
    <location>
        <position position="1"/>
    </location>
</feature>
<dbReference type="SUPFAM" id="SSF48403">
    <property type="entry name" value="Ankyrin repeat"/>
    <property type="match status" value="1"/>
</dbReference>
<dbReference type="InterPro" id="IPR017441">
    <property type="entry name" value="Protein_kinase_ATP_BS"/>
</dbReference>
<dbReference type="PROSITE" id="PS50011">
    <property type="entry name" value="PROTEIN_KINASE_DOM"/>
    <property type="match status" value="1"/>
</dbReference>
<reference evidence="1" key="1">
    <citation type="submission" date="2020-11" db="EMBL/GenBank/DDBJ databases">
        <authorList>
            <person name="Tran Van P."/>
        </authorList>
    </citation>
    <scope>NUCLEOTIDE SEQUENCE</scope>
</reference>
<dbReference type="InterPro" id="IPR036770">
    <property type="entry name" value="Ankyrin_rpt-contain_sf"/>
</dbReference>